<dbReference type="AlphaFoldDB" id="A0A1M7YEI3"/>
<dbReference type="PANTHER" id="PTHR46911:SF1">
    <property type="entry name" value="2-ISOPROPYLMALATE SYNTHASE"/>
    <property type="match status" value="1"/>
</dbReference>
<evidence type="ECO:0000256" key="3">
    <source>
        <dbReference type="ARBA" id="ARBA00009767"/>
    </source>
</evidence>
<dbReference type="CDD" id="cd07942">
    <property type="entry name" value="DRE_TIM_LeuA"/>
    <property type="match status" value="1"/>
</dbReference>
<dbReference type="InterPro" id="IPR036230">
    <property type="entry name" value="LeuA_allosteric_dom_sf"/>
</dbReference>
<feature type="region of interest" description="Regulatory domain" evidence="10">
    <location>
        <begin position="439"/>
        <end position="559"/>
    </location>
</feature>
<evidence type="ECO:0000256" key="2">
    <source>
        <dbReference type="ARBA" id="ARBA00004689"/>
    </source>
</evidence>
<dbReference type="SMART" id="SM00917">
    <property type="entry name" value="LeuA_dimer"/>
    <property type="match status" value="1"/>
</dbReference>
<evidence type="ECO:0000313" key="12">
    <source>
        <dbReference type="EMBL" id="SHO50996.1"/>
    </source>
</evidence>
<dbReference type="InterPro" id="IPR013785">
    <property type="entry name" value="Aldolase_TIM"/>
</dbReference>
<dbReference type="InterPro" id="IPR002034">
    <property type="entry name" value="AIPM/Hcit_synth_CS"/>
</dbReference>
<feature type="binding site" evidence="10">
    <location>
        <position position="40"/>
    </location>
    <ligand>
        <name>Mg(2+)</name>
        <dbReference type="ChEBI" id="CHEBI:18420"/>
    </ligand>
</feature>
<dbReference type="PANTHER" id="PTHR46911">
    <property type="match status" value="1"/>
</dbReference>
<protein>
    <recommendedName>
        <fullName evidence="4 10">2-isopropylmalate synthase</fullName>
        <ecNumber evidence="4 10">2.3.3.13</ecNumber>
    </recommendedName>
    <alternativeName>
        <fullName evidence="10">Alpha-IPM synthase</fullName>
    </alternativeName>
    <alternativeName>
        <fullName evidence="10">Alpha-isopropylmalate synthase</fullName>
    </alternativeName>
</protein>
<sequence length="559" mass="62606">MNPEAVKKYRPFPKIDLPQRTWPNKAINTAPTWCSVDLRDGNQALIQPMSLQKKLEMFKLLTDMGFKEIEVGFPSASQVEFEFTRTLIEENLIPDDVLIQVLTQAREHLIRKTYESIRGAKEVIVHIYNSTSTLQRRTVFKMNRKEIIALAVEGAKLLKEEEQKYPETKFRYEYSPESFTGTELDFALEICEAVMEVMKPTKDNRLILNLPATVELSAPNIYADQIEWFCNNMSNREAAIISLHAHNDRGCAVAATEMALMAGGERVEGTLFGNGERTGNVDIVTLALNMFTQGVDPKLDLSDINRLVDVYERVCRLPIHPRHPYAGELVYTAFSGSHQDAINKGMTAYEVTDSGLWEVPYLPIDPSDVGRTYESIIRINSQSGKGGVAYIMDKEFGYKMPKNMHPEFGTIVQQLTDKEGRELLSKEIFAAFESTYLTARTPYSLKGFNVIKRHIDDSEKLSSALIEAEVRIGEEVKTITGKGNGPLDAFCSAMKNDITGEFTLCSYHEHALNGGSAARAAAYIEIEKPEGHKAWGVGVDTDIIVASIKAVLSALNRKK</sequence>
<keyword evidence="10" id="KW-0963">Cytoplasm</keyword>
<dbReference type="GO" id="GO:0003985">
    <property type="term" value="F:acetyl-CoA C-acetyltransferase activity"/>
    <property type="evidence" value="ECO:0007669"/>
    <property type="project" value="UniProtKB-UniRule"/>
</dbReference>
<dbReference type="GO" id="GO:0003852">
    <property type="term" value="F:2-isopropylmalate synthase activity"/>
    <property type="evidence" value="ECO:0007669"/>
    <property type="project" value="UniProtKB-UniRule"/>
</dbReference>
<comment type="cofactor">
    <cofactor evidence="10">
        <name>Mg(2+)</name>
        <dbReference type="ChEBI" id="CHEBI:18420"/>
    </cofactor>
</comment>
<dbReference type="Gene3D" id="3.30.160.270">
    <property type="match status" value="1"/>
</dbReference>
<proteinExistence type="inferred from homology"/>
<comment type="similarity">
    <text evidence="3 10">Belongs to the alpha-IPM synthase/homocitrate synthase family. LeuA type 2 subfamily.</text>
</comment>
<dbReference type="EMBL" id="FRFE01000022">
    <property type="protein sequence ID" value="SHO50996.1"/>
    <property type="molecule type" value="Genomic_DNA"/>
</dbReference>
<dbReference type="InterPro" id="IPR013709">
    <property type="entry name" value="2-isopropylmalate_synth_dimer"/>
</dbReference>
<keyword evidence="9 10" id="KW-0100">Branched-chain amino acid biosynthesis</keyword>
<dbReference type="PROSITE" id="PS00815">
    <property type="entry name" value="AIPM_HOMOCIT_SYNTH_1"/>
    <property type="match status" value="1"/>
</dbReference>
<dbReference type="SUPFAM" id="SSF51569">
    <property type="entry name" value="Aldolase"/>
    <property type="match status" value="1"/>
</dbReference>
<dbReference type="RefSeq" id="WP_073615194.1">
    <property type="nucleotide sequence ID" value="NZ_FRFE01000022.1"/>
</dbReference>
<dbReference type="NCBIfam" id="TIGR00970">
    <property type="entry name" value="leuA_yeast"/>
    <property type="match status" value="1"/>
</dbReference>
<dbReference type="InterPro" id="IPR000891">
    <property type="entry name" value="PYR_CT"/>
</dbReference>
<comment type="pathway">
    <text evidence="2 10">Amino-acid biosynthesis; L-leucine biosynthesis; L-leucine from 3-methyl-2-oxobutanoate: step 1/4.</text>
</comment>
<keyword evidence="7 10" id="KW-0808">Transferase</keyword>
<keyword evidence="10" id="KW-0460">Magnesium</keyword>
<comment type="subunit">
    <text evidence="10">Homodimer.</text>
</comment>
<dbReference type="InterPro" id="IPR054692">
    <property type="entry name" value="LeuA-like_post-cat"/>
</dbReference>
<dbReference type="Proteomes" id="UP000184603">
    <property type="component" value="Unassembled WGS sequence"/>
</dbReference>
<dbReference type="UniPathway" id="UPA00048">
    <property type="reaction ID" value="UER00070"/>
</dbReference>
<dbReference type="STRING" id="1121416.SAMN02745220_03743"/>
<dbReference type="PROSITE" id="PS00816">
    <property type="entry name" value="AIPM_HOMOCIT_SYNTH_2"/>
    <property type="match status" value="1"/>
</dbReference>
<dbReference type="HAMAP" id="MF_00572">
    <property type="entry name" value="LeuA_type2"/>
    <property type="match status" value="1"/>
</dbReference>
<feature type="binding site" evidence="10">
    <location>
        <position position="246"/>
    </location>
    <ligand>
        <name>Mg(2+)</name>
        <dbReference type="ChEBI" id="CHEBI:18420"/>
    </ligand>
</feature>
<evidence type="ECO:0000256" key="5">
    <source>
        <dbReference type="ARBA" id="ARBA00022430"/>
    </source>
</evidence>
<dbReference type="SUPFAM" id="SSF110921">
    <property type="entry name" value="2-isopropylmalate synthase LeuA, allosteric (dimerisation) domain"/>
    <property type="match status" value="1"/>
</dbReference>
<dbReference type="GO" id="GO:0005737">
    <property type="term" value="C:cytoplasm"/>
    <property type="evidence" value="ECO:0007669"/>
    <property type="project" value="UniProtKB-SubCell"/>
</dbReference>
<dbReference type="InterPro" id="IPR005668">
    <property type="entry name" value="IPM_Synthase"/>
</dbReference>
<evidence type="ECO:0000256" key="10">
    <source>
        <dbReference type="HAMAP-Rule" id="MF_00572"/>
    </source>
</evidence>
<accession>A0A1M7YEI3</accession>
<dbReference type="SUPFAM" id="SSF89000">
    <property type="entry name" value="post-HMGL domain-like"/>
    <property type="match status" value="1"/>
</dbReference>
<evidence type="ECO:0000256" key="1">
    <source>
        <dbReference type="ARBA" id="ARBA00000064"/>
    </source>
</evidence>
<evidence type="ECO:0000256" key="8">
    <source>
        <dbReference type="ARBA" id="ARBA00022723"/>
    </source>
</evidence>
<keyword evidence="8 10" id="KW-0479">Metal-binding</keyword>
<feature type="binding site" evidence="10">
    <location>
        <position position="244"/>
    </location>
    <ligand>
        <name>Mg(2+)</name>
        <dbReference type="ChEBI" id="CHEBI:18420"/>
    </ligand>
</feature>
<dbReference type="PROSITE" id="PS50991">
    <property type="entry name" value="PYR_CT"/>
    <property type="match status" value="1"/>
</dbReference>
<feature type="binding site" evidence="10">
    <location>
        <position position="280"/>
    </location>
    <ligand>
        <name>Mg(2+)</name>
        <dbReference type="ChEBI" id="CHEBI:18420"/>
    </ligand>
</feature>
<dbReference type="Pfam" id="PF22615">
    <property type="entry name" value="IPMS_D2"/>
    <property type="match status" value="1"/>
</dbReference>
<keyword evidence="13" id="KW-1185">Reference proteome</keyword>
<comment type="catalytic activity">
    <reaction evidence="1 10">
        <text>3-methyl-2-oxobutanoate + acetyl-CoA + H2O = (2S)-2-isopropylmalate + CoA + H(+)</text>
        <dbReference type="Rhea" id="RHEA:21524"/>
        <dbReference type="ChEBI" id="CHEBI:1178"/>
        <dbReference type="ChEBI" id="CHEBI:11851"/>
        <dbReference type="ChEBI" id="CHEBI:15377"/>
        <dbReference type="ChEBI" id="CHEBI:15378"/>
        <dbReference type="ChEBI" id="CHEBI:57287"/>
        <dbReference type="ChEBI" id="CHEBI:57288"/>
        <dbReference type="EC" id="2.3.3.13"/>
    </reaction>
</comment>
<evidence type="ECO:0000259" key="11">
    <source>
        <dbReference type="PROSITE" id="PS50991"/>
    </source>
</evidence>
<reference evidence="12 13" key="1">
    <citation type="submission" date="2016-12" db="EMBL/GenBank/DDBJ databases">
        <authorList>
            <person name="Song W.-J."/>
            <person name="Kurnit D.M."/>
        </authorList>
    </citation>
    <scope>NUCLEOTIDE SEQUENCE [LARGE SCALE GENOMIC DNA]</scope>
    <source>
        <strain evidence="12 13">DSM 18488</strain>
    </source>
</reference>
<dbReference type="EC" id="2.3.3.13" evidence="4 10"/>
<evidence type="ECO:0000313" key="13">
    <source>
        <dbReference type="Proteomes" id="UP000184603"/>
    </source>
</evidence>
<keyword evidence="5 10" id="KW-0432">Leucine biosynthesis</keyword>
<evidence type="ECO:0000256" key="4">
    <source>
        <dbReference type="ARBA" id="ARBA00012973"/>
    </source>
</evidence>
<name>A0A1M7YEI3_9BACT</name>
<gene>
    <name evidence="10" type="primary">leuA</name>
    <name evidence="12" type="ORF">SAMN02745220_03743</name>
</gene>
<evidence type="ECO:0000256" key="6">
    <source>
        <dbReference type="ARBA" id="ARBA00022605"/>
    </source>
</evidence>
<organism evidence="12 13">
    <name type="scientific">Desulfopila aestuarii DSM 18488</name>
    <dbReference type="NCBI Taxonomy" id="1121416"/>
    <lineage>
        <taxon>Bacteria</taxon>
        <taxon>Pseudomonadati</taxon>
        <taxon>Thermodesulfobacteriota</taxon>
        <taxon>Desulfobulbia</taxon>
        <taxon>Desulfobulbales</taxon>
        <taxon>Desulfocapsaceae</taxon>
        <taxon>Desulfopila</taxon>
    </lineage>
</organism>
<comment type="subcellular location">
    <subcellularLocation>
        <location evidence="10">Cytoplasm</location>
    </subcellularLocation>
</comment>
<dbReference type="Pfam" id="PF08502">
    <property type="entry name" value="LeuA_dimer"/>
    <property type="match status" value="1"/>
</dbReference>
<evidence type="ECO:0000256" key="7">
    <source>
        <dbReference type="ARBA" id="ARBA00022679"/>
    </source>
</evidence>
<feature type="domain" description="Pyruvate carboxyltransferase" evidence="11">
    <location>
        <begin position="31"/>
        <end position="305"/>
    </location>
</feature>
<dbReference type="Pfam" id="PF00682">
    <property type="entry name" value="HMGL-like"/>
    <property type="match status" value="1"/>
</dbReference>
<dbReference type="OrthoDB" id="9803573at2"/>
<evidence type="ECO:0000256" key="9">
    <source>
        <dbReference type="ARBA" id="ARBA00023304"/>
    </source>
</evidence>
<dbReference type="GO" id="GO:0000287">
    <property type="term" value="F:magnesium ion binding"/>
    <property type="evidence" value="ECO:0007669"/>
    <property type="project" value="UniProtKB-UniRule"/>
</dbReference>
<keyword evidence="6 10" id="KW-0028">Amino-acid biosynthesis</keyword>
<dbReference type="GO" id="GO:0009098">
    <property type="term" value="P:L-leucine biosynthetic process"/>
    <property type="evidence" value="ECO:0007669"/>
    <property type="project" value="UniProtKB-UniRule"/>
</dbReference>
<dbReference type="NCBIfam" id="NF002991">
    <property type="entry name" value="PRK03739.1"/>
    <property type="match status" value="1"/>
</dbReference>
<dbReference type="InterPro" id="IPR039371">
    <property type="entry name" value="LeuA_N_DRE-TIM"/>
</dbReference>
<dbReference type="Gene3D" id="3.20.20.70">
    <property type="entry name" value="Aldolase class I"/>
    <property type="match status" value="1"/>
</dbReference>
<comment type="function">
    <text evidence="10">Catalyzes the condensation of the acetyl group of acetyl-CoA with 3-methyl-2-oxobutanoate (2-ketoisovalerate) to form 3-carboxy-3-hydroxy-4-methylpentanoate (2-isopropylmalate).</text>
</comment>